<dbReference type="InterPro" id="IPR016154">
    <property type="entry name" value="Heat_shock_Hsp33_C"/>
</dbReference>
<dbReference type="Gene3D" id="3.90.1280.10">
    <property type="entry name" value="HSP33 redox switch-like"/>
    <property type="match status" value="1"/>
</dbReference>
<keyword evidence="5" id="KW-0676">Redox-active center</keyword>
<keyword evidence="1" id="KW-0963">Cytoplasm</keyword>
<dbReference type="InterPro" id="IPR000397">
    <property type="entry name" value="Heat_shock_Hsp33"/>
</dbReference>
<dbReference type="GO" id="GO:0005737">
    <property type="term" value="C:cytoplasm"/>
    <property type="evidence" value="ECO:0007669"/>
    <property type="project" value="InterPro"/>
</dbReference>
<evidence type="ECO:0000313" key="7">
    <source>
        <dbReference type="Proteomes" id="UP000556026"/>
    </source>
</evidence>
<reference evidence="7" key="1">
    <citation type="submission" date="2020-06" db="EMBL/GenBank/DDBJ databases">
        <title>Draft genomic sequence of Geomonas sp. Red330.</title>
        <authorList>
            <person name="Itoh H."/>
            <person name="Zhenxing X."/>
            <person name="Ushijima N."/>
            <person name="Masuda Y."/>
            <person name="Shiratori Y."/>
            <person name="Senoo K."/>
        </authorList>
    </citation>
    <scope>NUCLEOTIDE SEQUENCE [LARGE SCALE GENOMIC DNA]</scope>
    <source>
        <strain evidence="7">Red330</strain>
    </source>
</reference>
<dbReference type="PANTHER" id="PTHR30111:SF1">
    <property type="entry name" value="33 KDA CHAPERONIN"/>
    <property type="match status" value="1"/>
</dbReference>
<dbReference type="AlphaFoldDB" id="A0A6V8MH30"/>
<keyword evidence="4" id="KW-0143">Chaperone</keyword>
<keyword evidence="7" id="KW-1185">Reference proteome</keyword>
<comment type="caution">
    <text evidence="6">The sequence shown here is derived from an EMBL/GenBank/DDBJ whole genome shotgun (WGS) entry which is preliminary data.</text>
</comment>
<accession>A0A6V8MH30</accession>
<keyword evidence="2" id="KW-0862">Zinc</keyword>
<gene>
    <name evidence="6" type="primary">hslO_1</name>
    <name evidence="6" type="ORF">GMST_15390</name>
</gene>
<dbReference type="GO" id="GO:0051082">
    <property type="term" value="F:unfolded protein binding"/>
    <property type="evidence" value="ECO:0007669"/>
    <property type="project" value="InterPro"/>
</dbReference>
<evidence type="ECO:0000313" key="6">
    <source>
        <dbReference type="EMBL" id="GFO59214.1"/>
    </source>
</evidence>
<evidence type="ECO:0000256" key="2">
    <source>
        <dbReference type="ARBA" id="ARBA00022833"/>
    </source>
</evidence>
<dbReference type="PANTHER" id="PTHR30111">
    <property type="entry name" value="33 KDA CHAPERONIN"/>
    <property type="match status" value="1"/>
</dbReference>
<dbReference type="PIRSF" id="PIRSF005261">
    <property type="entry name" value="Heat_shock_Hsp33"/>
    <property type="match status" value="1"/>
</dbReference>
<dbReference type="SUPFAM" id="SSF118352">
    <property type="entry name" value="HSP33 redox switch-like"/>
    <property type="match status" value="1"/>
</dbReference>
<organism evidence="6 7">
    <name type="scientific">Geomonas silvestris</name>
    <dbReference type="NCBI Taxonomy" id="2740184"/>
    <lineage>
        <taxon>Bacteria</taxon>
        <taxon>Pseudomonadati</taxon>
        <taxon>Thermodesulfobacteriota</taxon>
        <taxon>Desulfuromonadia</taxon>
        <taxon>Geobacterales</taxon>
        <taxon>Geobacteraceae</taxon>
        <taxon>Geomonas</taxon>
    </lineage>
</organism>
<proteinExistence type="predicted"/>
<evidence type="ECO:0000256" key="3">
    <source>
        <dbReference type="ARBA" id="ARBA00023157"/>
    </source>
</evidence>
<evidence type="ECO:0000256" key="5">
    <source>
        <dbReference type="ARBA" id="ARBA00023284"/>
    </source>
</evidence>
<dbReference type="EMBL" id="BLXX01000003">
    <property type="protein sequence ID" value="GFO59214.1"/>
    <property type="molecule type" value="Genomic_DNA"/>
</dbReference>
<dbReference type="GO" id="GO:0042026">
    <property type="term" value="P:protein refolding"/>
    <property type="evidence" value="ECO:0007669"/>
    <property type="project" value="TreeGrafter"/>
</dbReference>
<dbReference type="Pfam" id="PF01430">
    <property type="entry name" value="HSP33"/>
    <property type="match status" value="1"/>
</dbReference>
<sequence>MGALLKTDQRVALKFEGNGPLGRILVEAQSTGAVAGTVGNPAVDLPLYEGQVVVAGALGRAGCLTVTKDLRLKQPYQGTVQLISGEIGDDLAGYLNESEQVPSAVGLGVCLAPDGRVAAAGGFLIQSLPPQEKEAIQLLMKRMGTLPVLSDHFRSGGTPEQLLDILFAGIPYETIEKRIVAFKCTCSREKCEQALLIQGKDAIRAMATSEGGGVVTCTFCKEIWTFSRQELERLVDAMPEPLAVEAAFEVGPDKT</sequence>
<dbReference type="InterPro" id="IPR016153">
    <property type="entry name" value="Heat_shock_Hsp33_N"/>
</dbReference>
<dbReference type="CDD" id="cd00498">
    <property type="entry name" value="Hsp33"/>
    <property type="match status" value="1"/>
</dbReference>
<dbReference type="GO" id="GO:0044183">
    <property type="term" value="F:protein folding chaperone"/>
    <property type="evidence" value="ECO:0007669"/>
    <property type="project" value="TreeGrafter"/>
</dbReference>
<dbReference type="Proteomes" id="UP000556026">
    <property type="component" value="Unassembled WGS sequence"/>
</dbReference>
<dbReference type="Gene3D" id="3.55.30.10">
    <property type="entry name" value="Hsp33 domain"/>
    <property type="match status" value="1"/>
</dbReference>
<protein>
    <submittedName>
        <fullName evidence="6">33 kDa chaperonin</fullName>
    </submittedName>
</protein>
<name>A0A6V8MH30_9BACT</name>
<evidence type="ECO:0000256" key="4">
    <source>
        <dbReference type="ARBA" id="ARBA00023186"/>
    </source>
</evidence>
<dbReference type="SUPFAM" id="SSF64397">
    <property type="entry name" value="Hsp33 domain"/>
    <property type="match status" value="1"/>
</dbReference>
<keyword evidence="3" id="KW-1015">Disulfide bond</keyword>
<evidence type="ECO:0000256" key="1">
    <source>
        <dbReference type="ARBA" id="ARBA00022490"/>
    </source>
</evidence>